<proteinExistence type="predicted"/>
<dbReference type="EMBL" id="JAQSVD010000020">
    <property type="protein sequence ID" value="MDE1472804.1"/>
    <property type="molecule type" value="Genomic_DNA"/>
</dbReference>
<evidence type="ECO:0008006" key="3">
    <source>
        <dbReference type="Google" id="ProtNLM"/>
    </source>
</evidence>
<evidence type="ECO:0000313" key="1">
    <source>
        <dbReference type="EMBL" id="MDE1472804.1"/>
    </source>
</evidence>
<gene>
    <name evidence="1" type="ORF">PTZ04_21310</name>
</gene>
<dbReference type="RefSeq" id="WP_274703062.1">
    <property type="nucleotide sequence ID" value="NZ_CP171347.1"/>
</dbReference>
<dbReference type="Proteomes" id="UP001215087">
    <property type="component" value="Unassembled WGS sequence"/>
</dbReference>
<keyword evidence="2" id="KW-1185">Reference proteome</keyword>
<name>A0ABT5UV15_EUBLI</name>
<organism evidence="1 2">
    <name type="scientific">Eubacterium limosum</name>
    <dbReference type="NCBI Taxonomy" id="1736"/>
    <lineage>
        <taxon>Bacteria</taxon>
        <taxon>Bacillati</taxon>
        <taxon>Bacillota</taxon>
        <taxon>Clostridia</taxon>
        <taxon>Eubacteriales</taxon>
        <taxon>Eubacteriaceae</taxon>
        <taxon>Eubacterium</taxon>
    </lineage>
</organism>
<accession>A0ABT5UV15</accession>
<protein>
    <recommendedName>
        <fullName evidence="3">Phage protein</fullName>
    </recommendedName>
</protein>
<comment type="caution">
    <text evidence="1">The sequence shown here is derived from an EMBL/GenBank/DDBJ whole genome shotgun (WGS) entry which is preliminary data.</text>
</comment>
<evidence type="ECO:0000313" key="2">
    <source>
        <dbReference type="Proteomes" id="UP001215087"/>
    </source>
</evidence>
<sequence>MRYDTPIYFQKVSEGEYDPKTGNYGPEQLSETEVFASVMDTGTETMTLVYGGLRQGSVTAHIQNAYTDAFSSVRIEGRIYRVDYTRRLRSKQVFVLSEVQ</sequence>
<reference evidence="1 2" key="1">
    <citation type="submission" date="2023-02" db="EMBL/GenBank/DDBJ databases">
        <title>Comparative genome analysis of Eubacterium limosum species.</title>
        <authorList>
            <person name="Bak J.E."/>
        </authorList>
    </citation>
    <scope>NUCLEOTIDE SEQUENCE [LARGE SCALE GENOMIC DNA]</scope>
    <source>
        <strain evidence="1 2">KGMB01548</strain>
    </source>
</reference>